<feature type="domain" description="Manganese/iron superoxide dismutase C-terminal" evidence="11">
    <location>
        <begin position="111"/>
        <end position="214"/>
    </location>
</feature>
<dbReference type="InterPro" id="IPR050265">
    <property type="entry name" value="Fe/Mn_Superoxide_Dismutase"/>
</dbReference>
<feature type="binding site" evidence="8">
    <location>
        <position position="181"/>
    </location>
    <ligand>
        <name>Mn(2+)</name>
        <dbReference type="ChEBI" id="CHEBI:29035"/>
    </ligand>
</feature>
<dbReference type="FunCoup" id="E0VP58">
    <property type="interactions" value="697"/>
</dbReference>
<feature type="domain" description="Manganese/iron superoxide dismutase N-terminal" evidence="10">
    <location>
        <begin position="24"/>
        <end position="105"/>
    </location>
</feature>
<comment type="catalytic activity">
    <reaction evidence="7 9">
        <text>2 superoxide + 2 H(+) = H2O2 + O2</text>
        <dbReference type="Rhea" id="RHEA:20696"/>
        <dbReference type="ChEBI" id="CHEBI:15378"/>
        <dbReference type="ChEBI" id="CHEBI:15379"/>
        <dbReference type="ChEBI" id="CHEBI:16240"/>
        <dbReference type="ChEBI" id="CHEBI:18421"/>
        <dbReference type="EC" id="1.15.1.1"/>
    </reaction>
</comment>
<evidence type="ECO:0000259" key="11">
    <source>
        <dbReference type="Pfam" id="PF02777"/>
    </source>
</evidence>
<keyword evidence="4 8" id="KW-0479">Metal-binding</keyword>
<comment type="similarity">
    <text evidence="2 9">Belongs to the iron/manganese superoxide dismutase family.</text>
</comment>
<dbReference type="Proteomes" id="UP000009046">
    <property type="component" value="Unassembled WGS sequence"/>
</dbReference>
<dbReference type="Gene3D" id="3.55.40.20">
    <property type="entry name" value="Iron/manganese superoxide dismutase, C-terminal domain"/>
    <property type="match status" value="1"/>
</dbReference>
<name>E0VP58_PEDHC</name>
<dbReference type="InterPro" id="IPR001189">
    <property type="entry name" value="Mn/Fe_SOD"/>
</dbReference>
<dbReference type="InterPro" id="IPR019831">
    <property type="entry name" value="Mn/Fe_SOD_N"/>
</dbReference>
<evidence type="ECO:0000256" key="3">
    <source>
        <dbReference type="ARBA" id="ARBA00012682"/>
    </source>
</evidence>
<dbReference type="CTD" id="8232001"/>
<dbReference type="GO" id="GO:0004784">
    <property type="term" value="F:superoxide dismutase activity"/>
    <property type="evidence" value="ECO:0007669"/>
    <property type="project" value="UniProtKB-EC"/>
</dbReference>
<evidence type="ECO:0000259" key="10">
    <source>
        <dbReference type="Pfam" id="PF00081"/>
    </source>
</evidence>
<dbReference type="GO" id="GO:0030145">
    <property type="term" value="F:manganese ion binding"/>
    <property type="evidence" value="ECO:0007669"/>
    <property type="project" value="TreeGrafter"/>
</dbReference>
<dbReference type="GO" id="GO:0005739">
    <property type="term" value="C:mitochondrion"/>
    <property type="evidence" value="ECO:0007669"/>
    <property type="project" value="TreeGrafter"/>
</dbReference>
<evidence type="ECO:0000313" key="13">
    <source>
        <dbReference type="EnsemblMetazoa" id="PHUM352040-PA"/>
    </source>
</evidence>
<dbReference type="InterPro" id="IPR019832">
    <property type="entry name" value="Mn/Fe_SOD_C"/>
</dbReference>
<feature type="binding site" evidence="8">
    <location>
        <position position="49"/>
    </location>
    <ligand>
        <name>Mn(2+)</name>
        <dbReference type="ChEBI" id="CHEBI:29035"/>
    </ligand>
</feature>
<accession>E0VP58</accession>
<feature type="binding site" evidence="8">
    <location>
        <position position="97"/>
    </location>
    <ligand>
        <name>Mn(2+)</name>
        <dbReference type="ChEBI" id="CHEBI:29035"/>
    </ligand>
</feature>
<dbReference type="InParanoid" id="E0VP58"/>
<dbReference type="SUPFAM" id="SSF54719">
    <property type="entry name" value="Fe,Mn superoxide dismutase (SOD), C-terminal domain"/>
    <property type="match status" value="1"/>
</dbReference>
<dbReference type="PANTHER" id="PTHR11404:SF6">
    <property type="entry name" value="SUPEROXIDE DISMUTASE [MN], MITOCHONDRIAL"/>
    <property type="match status" value="1"/>
</dbReference>
<dbReference type="Gene3D" id="1.10.287.990">
    <property type="entry name" value="Fe,Mn superoxide dismutase (SOD) domain"/>
    <property type="match status" value="1"/>
</dbReference>
<dbReference type="InterPro" id="IPR036314">
    <property type="entry name" value="SOD_C_sf"/>
</dbReference>
<dbReference type="InterPro" id="IPR036324">
    <property type="entry name" value="Mn/Fe_SOD_N_sf"/>
</dbReference>
<organism>
    <name type="scientific">Pediculus humanus subsp. corporis</name>
    <name type="common">Body louse</name>
    <dbReference type="NCBI Taxonomy" id="121224"/>
    <lineage>
        <taxon>Eukaryota</taxon>
        <taxon>Metazoa</taxon>
        <taxon>Ecdysozoa</taxon>
        <taxon>Arthropoda</taxon>
        <taxon>Hexapoda</taxon>
        <taxon>Insecta</taxon>
        <taxon>Pterygota</taxon>
        <taxon>Neoptera</taxon>
        <taxon>Paraneoptera</taxon>
        <taxon>Psocodea</taxon>
        <taxon>Troctomorpha</taxon>
        <taxon>Phthiraptera</taxon>
        <taxon>Anoplura</taxon>
        <taxon>Pediculidae</taxon>
        <taxon>Pediculus</taxon>
    </lineage>
</organism>
<protein>
    <recommendedName>
        <fullName evidence="3 9">Superoxide dismutase</fullName>
        <ecNumber evidence="3 9">1.15.1.1</ecNumber>
    </recommendedName>
</protein>
<dbReference type="RefSeq" id="XP_002427902.1">
    <property type="nucleotide sequence ID" value="XM_002427857.1"/>
</dbReference>
<dbReference type="FunFam" id="1.10.287.990:FF:000001">
    <property type="entry name" value="Superoxide dismutase"/>
    <property type="match status" value="1"/>
</dbReference>
<evidence type="ECO:0000256" key="4">
    <source>
        <dbReference type="ARBA" id="ARBA00022723"/>
    </source>
</evidence>
<dbReference type="VEuPathDB" id="VectorBase:PHUM352040"/>
<dbReference type="AlphaFoldDB" id="E0VP58"/>
<evidence type="ECO:0000313" key="12">
    <source>
        <dbReference type="EMBL" id="EEB15164.1"/>
    </source>
</evidence>
<keyword evidence="6" id="KW-0464">Manganese</keyword>
<comment type="function">
    <text evidence="9">Destroys radicals which are normally produced within the cells and which are toxic to biological systems.</text>
</comment>
<dbReference type="Pfam" id="PF02777">
    <property type="entry name" value="Sod_Fe_C"/>
    <property type="match status" value="1"/>
</dbReference>
<reference evidence="13" key="3">
    <citation type="submission" date="2021-02" db="UniProtKB">
        <authorList>
            <consortium name="EnsemblMetazoa"/>
        </authorList>
    </citation>
    <scope>IDENTIFICATION</scope>
    <source>
        <strain evidence="13">USDA</strain>
    </source>
</reference>
<evidence type="ECO:0000256" key="9">
    <source>
        <dbReference type="RuleBase" id="RU000414"/>
    </source>
</evidence>
<evidence type="ECO:0000313" key="14">
    <source>
        <dbReference type="Proteomes" id="UP000009046"/>
    </source>
</evidence>
<dbReference type="OMA" id="DSLINWD"/>
<evidence type="ECO:0000256" key="1">
    <source>
        <dbReference type="ARBA" id="ARBA00002170"/>
    </source>
</evidence>
<dbReference type="PIRSF" id="PIRSF000349">
    <property type="entry name" value="SODismutase"/>
    <property type="match status" value="1"/>
</dbReference>
<dbReference type="FunFam" id="3.55.40.20:FF:000004">
    <property type="entry name" value="Superoxide dismutase [Fe]"/>
    <property type="match status" value="1"/>
</dbReference>
<evidence type="ECO:0000256" key="2">
    <source>
        <dbReference type="ARBA" id="ARBA00008714"/>
    </source>
</evidence>
<dbReference type="EC" id="1.15.1.1" evidence="3 9"/>
<dbReference type="PROSITE" id="PS00088">
    <property type="entry name" value="SOD_MN"/>
    <property type="match status" value="1"/>
</dbReference>
<dbReference type="KEGG" id="phu:Phum_PHUM352040"/>
<evidence type="ECO:0000256" key="8">
    <source>
        <dbReference type="PIRSR" id="PIRSR000349-1"/>
    </source>
</evidence>
<keyword evidence="14" id="KW-1185">Reference proteome</keyword>
<dbReference type="EMBL" id="AAZO01004090">
    <property type="status" value="NOT_ANNOTATED_CDS"/>
    <property type="molecule type" value="Genomic_DNA"/>
</dbReference>
<dbReference type="Pfam" id="PF00081">
    <property type="entry name" value="Sod_Fe_N"/>
    <property type="match status" value="1"/>
</dbReference>
<reference evidence="12" key="2">
    <citation type="submission" date="2007-04" db="EMBL/GenBank/DDBJ databases">
        <title>The genome of the human body louse.</title>
        <authorList>
            <consortium name="The Human Body Louse Genome Consortium"/>
            <person name="Kirkness E."/>
            <person name="Walenz B."/>
            <person name="Hass B."/>
            <person name="Bruggner R."/>
            <person name="Strausberg R."/>
        </authorList>
    </citation>
    <scope>NUCLEOTIDE SEQUENCE</scope>
    <source>
        <strain evidence="12">USDA</strain>
    </source>
</reference>
<dbReference type="OrthoDB" id="239262at2759"/>
<dbReference type="SUPFAM" id="SSF46609">
    <property type="entry name" value="Fe,Mn superoxide dismutase (SOD), N-terminal domain"/>
    <property type="match status" value="1"/>
</dbReference>
<reference evidence="12" key="1">
    <citation type="submission" date="2007-04" db="EMBL/GenBank/DDBJ databases">
        <title>Annotation of Pediculus humanus corporis strain USDA.</title>
        <authorList>
            <person name="Kirkness E."/>
            <person name="Hannick L."/>
            <person name="Hass B."/>
            <person name="Bruggner R."/>
            <person name="Lawson D."/>
            <person name="Bidwell S."/>
            <person name="Joardar V."/>
            <person name="Caler E."/>
            <person name="Walenz B."/>
            <person name="Inman J."/>
            <person name="Schobel S."/>
            <person name="Galinsky K."/>
            <person name="Amedeo P."/>
            <person name="Strausberg R."/>
        </authorList>
    </citation>
    <scope>NUCLEOTIDE SEQUENCE</scope>
    <source>
        <strain evidence="12">USDA</strain>
    </source>
</reference>
<dbReference type="PANTHER" id="PTHR11404">
    <property type="entry name" value="SUPEROXIDE DISMUTASE 2"/>
    <property type="match status" value="1"/>
</dbReference>
<evidence type="ECO:0000256" key="6">
    <source>
        <dbReference type="ARBA" id="ARBA00023211"/>
    </source>
</evidence>
<comment type="function">
    <text evidence="1">Destroys superoxide anion radicals which are normally produced within the cells and which are toxic to biological systems.</text>
</comment>
<dbReference type="PRINTS" id="PR01703">
    <property type="entry name" value="MNSODISMTASE"/>
</dbReference>
<evidence type="ECO:0000256" key="7">
    <source>
        <dbReference type="ARBA" id="ARBA00049204"/>
    </source>
</evidence>
<proteinExistence type="inferred from homology"/>
<sequence length="221" mass="24930">MFALRKQIGYAVTLGKNFSRIQKKHTLPTLPYEYNALEPIICCEMLEVHHMKHHAAYVNALNDIEEKVKNAVSKNDINEVINLGNALKFHGGGHLNHSMYWESMSPCGGEPSNELSCAINASFGSLDKMKDLMSQMAVAVQGSGWAWLGYSPITKSLQLAVAKDQDSLFAMTGLIPLLPIDVWEHAYYIQYRNVRAEYVKSFWNIVNWNKVSERFAAAHKP</sequence>
<keyword evidence="5 9" id="KW-0560">Oxidoreductase</keyword>
<dbReference type="EMBL" id="DS235355">
    <property type="protein sequence ID" value="EEB15164.1"/>
    <property type="molecule type" value="Genomic_DNA"/>
</dbReference>
<gene>
    <name evidence="13" type="primary">8232001</name>
    <name evidence="12" type="ORF">Phum_PHUM352040</name>
</gene>
<dbReference type="HOGENOM" id="CLU_031625_2_1_1"/>
<evidence type="ECO:0000256" key="5">
    <source>
        <dbReference type="ARBA" id="ARBA00023002"/>
    </source>
</evidence>
<dbReference type="eggNOG" id="KOG0876">
    <property type="taxonomic scope" value="Eukaryota"/>
</dbReference>
<dbReference type="InterPro" id="IPR019833">
    <property type="entry name" value="Mn/Fe_SOD_BS"/>
</dbReference>
<feature type="binding site" evidence="8">
    <location>
        <position position="185"/>
    </location>
    <ligand>
        <name>Mn(2+)</name>
        <dbReference type="ChEBI" id="CHEBI:29035"/>
    </ligand>
</feature>
<dbReference type="STRING" id="121224.E0VP58"/>
<dbReference type="EnsemblMetazoa" id="PHUM352040-RA">
    <property type="protein sequence ID" value="PHUM352040-PA"/>
    <property type="gene ID" value="PHUM352040"/>
</dbReference>
<dbReference type="GeneID" id="8232001"/>